<feature type="chain" id="PRO_5044745494" evidence="2">
    <location>
        <begin position="17"/>
        <end position="536"/>
    </location>
</feature>
<reference evidence="3 4" key="1">
    <citation type="submission" date="2024-10" db="EMBL/GenBank/DDBJ databases">
        <title>Updated reference genomes for cyclostephanoid diatoms.</title>
        <authorList>
            <person name="Roberts W.R."/>
            <person name="Alverson A.J."/>
        </authorList>
    </citation>
    <scope>NUCLEOTIDE SEQUENCE [LARGE SCALE GENOMIC DNA]</scope>
    <source>
        <strain evidence="3 4">AJA228-03</strain>
    </source>
</reference>
<comment type="caution">
    <text evidence="3">The sequence shown here is derived from an EMBL/GenBank/DDBJ whole genome shotgun (WGS) entry which is preliminary data.</text>
</comment>
<name>A0ABD3SQ97_9STRA</name>
<dbReference type="AlphaFoldDB" id="A0ABD3SQ97"/>
<evidence type="ECO:0000313" key="4">
    <source>
        <dbReference type="Proteomes" id="UP001530377"/>
    </source>
</evidence>
<keyword evidence="4" id="KW-1185">Reference proteome</keyword>
<keyword evidence="2" id="KW-0732">Signal</keyword>
<feature type="compositionally biased region" description="Acidic residues" evidence="1">
    <location>
        <begin position="305"/>
        <end position="322"/>
    </location>
</feature>
<feature type="compositionally biased region" description="Acidic residues" evidence="1">
    <location>
        <begin position="131"/>
        <end position="147"/>
    </location>
</feature>
<proteinExistence type="predicted"/>
<feature type="region of interest" description="Disordered" evidence="1">
    <location>
        <begin position="129"/>
        <end position="175"/>
    </location>
</feature>
<feature type="compositionally biased region" description="Polar residues" evidence="1">
    <location>
        <begin position="161"/>
        <end position="175"/>
    </location>
</feature>
<feature type="compositionally biased region" description="Low complexity" evidence="1">
    <location>
        <begin position="323"/>
        <end position="335"/>
    </location>
</feature>
<evidence type="ECO:0000256" key="1">
    <source>
        <dbReference type="SAM" id="MobiDB-lite"/>
    </source>
</evidence>
<accession>A0ABD3SQ97</accession>
<evidence type="ECO:0000256" key="2">
    <source>
        <dbReference type="SAM" id="SignalP"/>
    </source>
</evidence>
<sequence>MIVVVVVPLLFAAAITGPPTTRVGSVMTTTTLCGIPDAGADLDRGVMSDHRRFHGPPRPAKTASAPAARRTIHLISLPSTDDEFKSPCERLVRECWRWKDATDGTRFVVEECAALSNCARLDVVLVLRSSDDDDDDEEEEEEREEDTAAAGEEGVVVGTEYPSSSRNQHRSTIAASPTMGDVAARCAHTTSNGSPPRKTKTAMIVVVVVPLLFAAAITGPPTTRVGSVMTTTTLCGIPDAGADLDRGVMSDHRRFHGPPRPAKTASAPAARRTIHLISLPSTDDEFKSPCERLVRECWRWKDATSDDDDDDEEEEEEREEDTAAAGEEGVVVGTEYPSSSRNQHRSTIAASPTMGDVAARCAVAYNLQRQLKRTVEVVSVQKATEGGGRRGRIKTILDGALNAGKSVRDERVVPEIRKLREFGPDGTPPSELARIVAEAARERAVEVSVAACVARLAAMETDTVERISRLRQRVDDIVTSLGHAGGGDDASLRKAANKLLHGPTVQLREGTLTGDDEIEDVFRTIEKELLSLSCNI</sequence>
<feature type="compositionally biased region" description="Low complexity" evidence="1">
    <location>
        <begin position="148"/>
        <end position="160"/>
    </location>
</feature>
<feature type="signal peptide" evidence="2">
    <location>
        <begin position="1"/>
        <end position="16"/>
    </location>
</feature>
<feature type="region of interest" description="Disordered" evidence="1">
    <location>
        <begin position="303"/>
        <end position="343"/>
    </location>
</feature>
<protein>
    <submittedName>
        <fullName evidence="3">Uncharacterized protein</fullName>
    </submittedName>
</protein>
<gene>
    <name evidence="3" type="ORF">ACHAXA_000600</name>
</gene>
<evidence type="ECO:0000313" key="3">
    <source>
        <dbReference type="EMBL" id="KAL3826774.1"/>
    </source>
</evidence>
<dbReference type="EMBL" id="JALLPB020000014">
    <property type="protein sequence ID" value="KAL3826774.1"/>
    <property type="molecule type" value="Genomic_DNA"/>
</dbReference>
<dbReference type="Proteomes" id="UP001530377">
    <property type="component" value="Unassembled WGS sequence"/>
</dbReference>
<organism evidence="3 4">
    <name type="scientific">Cyclostephanos tholiformis</name>
    <dbReference type="NCBI Taxonomy" id="382380"/>
    <lineage>
        <taxon>Eukaryota</taxon>
        <taxon>Sar</taxon>
        <taxon>Stramenopiles</taxon>
        <taxon>Ochrophyta</taxon>
        <taxon>Bacillariophyta</taxon>
        <taxon>Coscinodiscophyceae</taxon>
        <taxon>Thalassiosirophycidae</taxon>
        <taxon>Stephanodiscales</taxon>
        <taxon>Stephanodiscaceae</taxon>
        <taxon>Cyclostephanos</taxon>
    </lineage>
</organism>